<dbReference type="Proteomes" id="UP000727654">
    <property type="component" value="Unassembled WGS sequence"/>
</dbReference>
<proteinExistence type="predicted"/>
<protein>
    <submittedName>
        <fullName evidence="1">Uncharacterized protein</fullName>
    </submittedName>
</protein>
<accession>A0ABN7Y5L2</accession>
<gene>
    <name evidence="1" type="ORF">LMG23992_01225</name>
</gene>
<dbReference type="EMBL" id="CAJZAI010000002">
    <property type="protein sequence ID" value="CAG9168628.1"/>
    <property type="molecule type" value="Genomic_DNA"/>
</dbReference>
<keyword evidence="2" id="KW-1185">Reference proteome</keyword>
<sequence length="38" mass="4419">MPECKLRMPARLHKLKFSQYRGEAPGAHLREFTESTAM</sequence>
<comment type="caution">
    <text evidence="1">The sequence shown here is derived from an EMBL/GenBank/DDBJ whole genome shotgun (WGS) entry which is preliminary data.</text>
</comment>
<reference evidence="1 2" key="1">
    <citation type="submission" date="2021-08" db="EMBL/GenBank/DDBJ databases">
        <authorList>
            <person name="Peeters C."/>
        </authorList>
    </citation>
    <scope>NUCLEOTIDE SEQUENCE [LARGE SCALE GENOMIC DNA]</scope>
    <source>
        <strain evidence="1 2">LMG 23992</strain>
    </source>
</reference>
<evidence type="ECO:0000313" key="1">
    <source>
        <dbReference type="EMBL" id="CAG9168628.1"/>
    </source>
</evidence>
<name>A0ABN7Y5L2_9BURK</name>
<evidence type="ECO:0000313" key="2">
    <source>
        <dbReference type="Proteomes" id="UP000727654"/>
    </source>
</evidence>
<organism evidence="1 2">
    <name type="scientific">Cupriavidus laharis</name>
    <dbReference type="NCBI Taxonomy" id="151654"/>
    <lineage>
        <taxon>Bacteria</taxon>
        <taxon>Pseudomonadati</taxon>
        <taxon>Pseudomonadota</taxon>
        <taxon>Betaproteobacteria</taxon>
        <taxon>Burkholderiales</taxon>
        <taxon>Burkholderiaceae</taxon>
        <taxon>Cupriavidus</taxon>
    </lineage>
</organism>